<evidence type="ECO:0000313" key="3">
    <source>
        <dbReference type="Proteomes" id="UP000494249"/>
    </source>
</evidence>
<dbReference type="EMBL" id="CADIKB010000050">
    <property type="protein sequence ID" value="CAB3735555.1"/>
    <property type="molecule type" value="Genomic_DNA"/>
</dbReference>
<name>A0A6J5CHL7_9BURK</name>
<feature type="chain" id="PRO_5027103724" evidence="1">
    <location>
        <begin position="25"/>
        <end position="109"/>
    </location>
</feature>
<accession>A0A6J5CHL7</accession>
<keyword evidence="1" id="KW-0732">Signal</keyword>
<reference evidence="2 3" key="1">
    <citation type="submission" date="2020-04" db="EMBL/GenBank/DDBJ databases">
        <authorList>
            <person name="De Canck E."/>
        </authorList>
    </citation>
    <scope>NUCLEOTIDE SEQUENCE [LARGE SCALE GENOMIC DNA]</scope>
    <source>
        <strain evidence="2 3">LMG 22037</strain>
    </source>
</reference>
<evidence type="ECO:0000256" key="1">
    <source>
        <dbReference type="SAM" id="SignalP"/>
    </source>
</evidence>
<dbReference type="AlphaFoldDB" id="A0A6J5CHL7"/>
<proteinExistence type="predicted"/>
<feature type="signal peptide" evidence="1">
    <location>
        <begin position="1"/>
        <end position="24"/>
    </location>
</feature>
<evidence type="ECO:0000313" key="2">
    <source>
        <dbReference type="EMBL" id="CAB3735555.1"/>
    </source>
</evidence>
<organism evidence="2 3">
    <name type="scientific">Paraburkholderia phenoliruptrix</name>
    <dbReference type="NCBI Taxonomy" id="252970"/>
    <lineage>
        <taxon>Bacteria</taxon>
        <taxon>Pseudomonadati</taxon>
        <taxon>Pseudomonadota</taxon>
        <taxon>Betaproteobacteria</taxon>
        <taxon>Burkholderiales</taxon>
        <taxon>Burkholderiaceae</taxon>
        <taxon>Paraburkholderia</taxon>
    </lineage>
</organism>
<gene>
    <name evidence="2" type="ORF">LMG22037_05977</name>
</gene>
<dbReference type="RefSeq" id="WP_051223902.1">
    <property type="nucleotide sequence ID" value="NZ_CADFGL010000048.1"/>
</dbReference>
<sequence>MIRTGLKALVAATLVAAVSSAAIAGGSDSRAARIGWHVQQPTRFMVSGVLRKNGTTDVILPIQAIITADDDDTAIKMFAKTAQHDYPAYSLIATLASPVPAAGKCENSI</sequence>
<protein>
    <submittedName>
        <fullName evidence="2">Uncharacterized protein</fullName>
    </submittedName>
</protein>
<dbReference type="Proteomes" id="UP000494249">
    <property type="component" value="Unassembled WGS sequence"/>
</dbReference>